<dbReference type="Gene3D" id="1.25.40.10">
    <property type="entry name" value="Tetratricopeptide repeat domain"/>
    <property type="match status" value="2"/>
</dbReference>
<dbReference type="InterPro" id="IPR019734">
    <property type="entry name" value="TPR_rpt"/>
</dbReference>
<dbReference type="Proteomes" id="UP000315949">
    <property type="component" value="Unassembled WGS sequence"/>
</dbReference>
<dbReference type="PROSITE" id="PS50005">
    <property type="entry name" value="TPR"/>
    <property type="match status" value="3"/>
</dbReference>
<reference evidence="4 5" key="1">
    <citation type="submission" date="2019-07" db="EMBL/GenBank/DDBJ databases">
        <title>Luteimonas sp. YD-1 nov., isolated from acidic soil.</title>
        <authorList>
            <person name="Zhou J."/>
        </authorList>
    </citation>
    <scope>NUCLEOTIDE SEQUENCE [LARGE SCALE GENOMIC DNA]</scope>
    <source>
        <strain evidence="4 5">YD-1</strain>
    </source>
</reference>
<keyword evidence="1" id="KW-0677">Repeat</keyword>
<evidence type="ECO:0000313" key="4">
    <source>
        <dbReference type="EMBL" id="TWT20916.1"/>
    </source>
</evidence>
<dbReference type="RefSeq" id="WP_146311799.1">
    <property type="nucleotide sequence ID" value="NZ_VOHE01000002.1"/>
</dbReference>
<protein>
    <submittedName>
        <fullName evidence="4">Tetratricopeptide repeat protein</fullName>
    </submittedName>
</protein>
<evidence type="ECO:0000313" key="5">
    <source>
        <dbReference type="Proteomes" id="UP000315949"/>
    </source>
</evidence>
<dbReference type="SMART" id="SM00028">
    <property type="entry name" value="TPR"/>
    <property type="match status" value="6"/>
</dbReference>
<dbReference type="Pfam" id="PF13432">
    <property type="entry name" value="TPR_16"/>
    <property type="match status" value="3"/>
</dbReference>
<feature type="repeat" description="TPR" evidence="3">
    <location>
        <begin position="153"/>
        <end position="186"/>
    </location>
</feature>
<accession>A0A5C5U4K7</accession>
<dbReference type="InterPro" id="IPR011990">
    <property type="entry name" value="TPR-like_helical_dom_sf"/>
</dbReference>
<dbReference type="Gene3D" id="2.60.120.620">
    <property type="entry name" value="q2cbj1_9rhob like domain"/>
    <property type="match status" value="1"/>
</dbReference>
<proteinExistence type="predicted"/>
<dbReference type="PANTHER" id="PTHR44227:SF3">
    <property type="entry name" value="PROTEIN O-MANNOSYL-TRANSFERASE TMTC4"/>
    <property type="match status" value="1"/>
</dbReference>
<sequence length="641" mass="69709">MTGPGRAGAARTFTAAQAGLFNAALQQLRGGSAAAALPLARQLVAQAPAVADAHQLLAMCLADTGDAERADASFRTAVRLAPGNPVPLVNFATWLRRVGRTAEALDGFRRAAALAPGHAPAWAQVGLMELDAGRPHEALEALERAVRAQPRALDAWMGLAAAHRATGNLERAEQALRKVLDAAPAHAPAWVNLGAVLRLQGRADEALACFTRARDAGFDSPELRDALAGTLVDVGRPGEALGEARQLVARHPGFAAGHATLAHILWEYGPVLAADEDPLHAFRAAADRQPDNRELQVALVAFLLQSRRADEALERIGALRRRDDHPVLAWQEADACQALGLAERAEGLYEALTAHYANHPGFRNARTRHLLAQGRWREAESHAAEAVRLDPRNQEGWAHLGVVWRLLDDPREHWLCDYERFVGYLEVAPPEGFASIHAFLDELEPVLARIHAAAREPVAQSLREGTQTPGRLFGRPEPLLVAAGQALKRTAERWVANLPTDPTHPFLSRRAGQLRFAGSWSVRLRSSGRHASHVHPEGWLSSAFYVSLPAAIGAGRDEGDRAGWLQFGQPLETLGIDLPPRRVVKPERGCLALFPSYFWHGTLPFTDQAPRTTIAFDMVPESPWDRLTPAPLDSTRIERHA</sequence>
<evidence type="ECO:0000256" key="1">
    <source>
        <dbReference type="ARBA" id="ARBA00022737"/>
    </source>
</evidence>
<dbReference type="OrthoDB" id="549777at2"/>
<keyword evidence="5" id="KW-1185">Reference proteome</keyword>
<feature type="repeat" description="TPR" evidence="3">
    <location>
        <begin position="51"/>
        <end position="84"/>
    </location>
</feature>
<keyword evidence="2 3" id="KW-0802">TPR repeat</keyword>
<evidence type="ECO:0000256" key="2">
    <source>
        <dbReference type="ARBA" id="ARBA00022803"/>
    </source>
</evidence>
<feature type="repeat" description="TPR" evidence="3">
    <location>
        <begin position="119"/>
        <end position="152"/>
    </location>
</feature>
<dbReference type="InterPro" id="IPR012668">
    <property type="entry name" value="CHP02466"/>
</dbReference>
<gene>
    <name evidence="4" type="ORF">FQY79_06380</name>
</gene>
<evidence type="ECO:0000256" key="3">
    <source>
        <dbReference type="PROSITE-ProRule" id="PRU00339"/>
    </source>
</evidence>
<dbReference type="EMBL" id="VOHE01000002">
    <property type="protein sequence ID" value="TWT20916.1"/>
    <property type="molecule type" value="Genomic_DNA"/>
</dbReference>
<dbReference type="InterPro" id="IPR052346">
    <property type="entry name" value="O-mannosyl-transferase_TMTC"/>
</dbReference>
<name>A0A5C5U4K7_9GAMM</name>
<dbReference type="PANTHER" id="PTHR44227">
    <property type="match status" value="1"/>
</dbReference>
<organism evidence="4 5">
    <name type="scientific">Luteimonas wenzhouensis</name>
    <dbReference type="NCBI Taxonomy" id="2599615"/>
    <lineage>
        <taxon>Bacteria</taxon>
        <taxon>Pseudomonadati</taxon>
        <taxon>Pseudomonadota</taxon>
        <taxon>Gammaproteobacteria</taxon>
        <taxon>Lysobacterales</taxon>
        <taxon>Lysobacteraceae</taxon>
        <taxon>Luteimonas</taxon>
    </lineage>
</organism>
<comment type="caution">
    <text evidence="4">The sequence shown here is derived from an EMBL/GenBank/DDBJ whole genome shotgun (WGS) entry which is preliminary data.</text>
</comment>
<dbReference type="SUPFAM" id="SSF48452">
    <property type="entry name" value="TPR-like"/>
    <property type="match status" value="2"/>
</dbReference>
<dbReference type="AlphaFoldDB" id="A0A5C5U4K7"/>
<dbReference type="Pfam" id="PF13759">
    <property type="entry name" value="2OG-FeII_Oxy_5"/>
    <property type="match status" value="1"/>
</dbReference>